<dbReference type="Proteomes" id="UP001185069">
    <property type="component" value="Unassembled WGS sequence"/>
</dbReference>
<sequence length="182" mass="19838">MTAQTEPFLRPWRAGDAESVLEAFRAPDMAHQGPPMLDPSAATRWIADHRWAASPSEFSFAIDIAGIAVGNVAVRDLESRHQTGWVSYWVAESARGRGLASRAVATVCAWLFLQGETFRLELGHRANNPASGAVAARAGFSVEGLQRQKLRYGTERFDVVACSRLATDPPPAVELLRIVDLP</sequence>
<reference evidence="2 3" key="1">
    <citation type="submission" date="2023-07" db="EMBL/GenBank/DDBJ databases">
        <title>Sequencing the genomes of 1000 actinobacteria strains.</title>
        <authorList>
            <person name="Klenk H.-P."/>
        </authorList>
    </citation>
    <scope>NUCLEOTIDE SEQUENCE [LARGE SCALE GENOMIC DNA]</scope>
    <source>
        <strain evidence="2 3">DSM 14555</strain>
    </source>
</reference>
<comment type="caution">
    <text evidence="2">The sequence shown here is derived from an EMBL/GenBank/DDBJ whole genome shotgun (WGS) entry which is preliminary data.</text>
</comment>
<dbReference type="CDD" id="cd04301">
    <property type="entry name" value="NAT_SF"/>
    <property type="match status" value="1"/>
</dbReference>
<dbReference type="EMBL" id="JAVDQF010000001">
    <property type="protein sequence ID" value="MDR6270220.1"/>
    <property type="molecule type" value="Genomic_DNA"/>
</dbReference>
<evidence type="ECO:0000313" key="3">
    <source>
        <dbReference type="Proteomes" id="UP001185069"/>
    </source>
</evidence>
<dbReference type="InterPro" id="IPR051908">
    <property type="entry name" value="Ribosomal_N-acetyltransferase"/>
</dbReference>
<dbReference type="PANTHER" id="PTHR43441:SF10">
    <property type="entry name" value="ACETYLTRANSFERASE"/>
    <property type="match status" value="1"/>
</dbReference>
<keyword evidence="3" id="KW-1185">Reference proteome</keyword>
<evidence type="ECO:0000313" key="2">
    <source>
        <dbReference type="EMBL" id="MDR6270220.1"/>
    </source>
</evidence>
<gene>
    <name evidence="2" type="ORF">JOE69_002458</name>
</gene>
<protein>
    <submittedName>
        <fullName evidence="2">RimJ/RimL family protein N-acetyltransferase</fullName>
    </submittedName>
</protein>
<dbReference type="PANTHER" id="PTHR43441">
    <property type="entry name" value="RIBOSOMAL-PROTEIN-SERINE ACETYLTRANSFERASE"/>
    <property type="match status" value="1"/>
</dbReference>
<dbReference type="Gene3D" id="3.40.630.30">
    <property type="match status" value="1"/>
</dbReference>
<dbReference type="InterPro" id="IPR000182">
    <property type="entry name" value="GNAT_dom"/>
</dbReference>
<accession>A0ABU1JDJ9</accession>
<feature type="domain" description="N-acetyltransferase" evidence="1">
    <location>
        <begin position="7"/>
        <end position="169"/>
    </location>
</feature>
<organism evidence="2 3">
    <name type="scientific">Arthrobacter russicus</name>
    <dbReference type="NCBI Taxonomy" id="172040"/>
    <lineage>
        <taxon>Bacteria</taxon>
        <taxon>Bacillati</taxon>
        <taxon>Actinomycetota</taxon>
        <taxon>Actinomycetes</taxon>
        <taxon>Micrococcales</taxon>
        <taxon>Micrococcaceae</taxon>
        <taxon>Arthrobacter</taxon>
    </lineage>
</organism>
<dbReference type="InterPro" id="IPR016181">
    <property type="entry name" value="Acyl_CoA_acyltransferase"/>
</dbReference>
<dbReference type="Pfam" id="PF13302">
    <property type="entry name" value="Acetyltransf_3"/>
    <property type="match status" value="1"/>
</dbReference>
<dbReference type="PROSITE" id="PS51186">
    <property type="entry name" value="GNAT"/>
    <property type="match status" value="1"/>
</dbReference>
<evidence type="ECO:0000259" key="1">
    <source>
        <dbReference type="PROSITE" id="PS51186"/>
    </source>
</evidence>
<name>A0ABU1JDJ9_9MICC</name>
<dbReference type="RefSeq" id="WP_309799144.1">
    <property type="nucleotide sequence ID" value="NZ_BAAAHY010000005.1"/>
</dbReference>
<proteinExistence type="predicted"/>
<dbReference type="SUPFAM" id="SSF55729">
    <property type="entry name" value="Acyl-CoA N-acyltransferases (Nat)"/>
    <property type="match status" value="1"/>
</dbReference>